<organism evidence="1 2">
    <name type="scientific">Aspergillus saccharolyticus JOP 1030-1</name>
    <dbReference type="NCBI Taxonomy" id="1450539"/>
    <lineage>
        <taxon>Eukaryota</taxon>
        <taxon>Fungi</taxon>
        <taxon>Dikarya</taxon>
        <taxon>Ascomycota</taxon>
        <taxon>Pezizomycotina</taxon>
        <taxon>Eurotiomycetes</taxon>
        <taxon>Eurotiomycetidae</taxon>
        <taxon>Eurotiales</taxon>
        <taxon>Aspergillaceae</taxon>
        <taxon>Aspergillus</taxon>
        <taxon>Aspergillus subgen. Circumdati</taxon>
    </lineage>
</organism>
<accession>A0A318ZAR4</accession>
<dbReference type="OrthoDB" id="10372303at2759"/>
<protein>
    <submittedName>
        <fullName evidence="1">Uncharacterized protein</fullName>
    </submittedName>
</protein>
<dbReference type="GeneID" id="37079802"/>
<dbReference type="EMBL" id="KZ821236">
    <property type="protein sequence ID" value="PYH44531.1"/>
    <property type="molecule type" value="Genomic_DNA"/>
</dbReference>
<evidence type="ECO:0000313" key="1">
    <source>
        <dbReference type="EMBL" id="PYH44531.1"/>
    </source>
</evidence>
<proteinExistence type="predicted"/>
<gene>
    <name evidence="1" type="ORF">BP01DRAFT_400162</name>
</gene>
<keyword evidence="2" id="KW-1185">Reference proteome</keyword>
<reference evidence="1 2" key="1">
    <citation type="submission" date="2016-12" db="EMBL/GenBank/DDBJ databases">
        <title>The genomes of Aspergillus section Nigri reveals drivers in fungal speciation.</title>
        <authorList>
            <consortium name="DOE Joint Genome Institute"/>
            <person name="Vesth T.C."/>
            <person name="Nybo J."/>
            <person name="Theobald S."/>
            <person name="Brandl J."/>
            <person name="Frisvad J.C."/>
            <person name="Nielsen K.F."/>
            <person name="Lyhne E.K."/>
            <person name="Kogle M.E."/>
            <person name="Kuo A."/>
            <person name="Riley R."/>
            <person name="Clum A."/>
            <person name="Nolan M."/>
            <person name="Lipzen A."/>
            <person name="Salamov A."/>
            <person name="Henrissat B."/>
            <person name="Wiebenga A."/>
            <person name="De Vries R.P."/>
            <person name="Grigoriev I.V."/>
            <person name="Mortensen U.H."/>
            <person name="Andersen M.R."/>
            <person name="Baker S.E."/>
        </authorList>
    </citation>
    <scope>NUCLEOTIDE SEQUENCE [LARGE SCALE GENOMIC DNA]</scope>
    <source>
        <strain evidence="1 2">JOP 1030-1</strain>
    </source>
</reference>
<sequence length="272" mass="31638">MAYKLVSMATFPNEIEPDSENWTYTREMITSYPSLGSEWRTNYEYMKMYPYIERWTFGQNLGIFWVTRKVFWGPRRFVALEQDFCNEPITEPYDEASCWLHVEDGRIGRADFVLKPLDGSKDGTRLRVEVEWSPTGNDALNKPFPKYEKWAAASRNTYGLTWVGPLSEKKMERIITFRMPRDLESPIVQMLVMQLARERALKYPGKDAGKAATPTRRSNKTVTVTEKEVACTTGVIQRRRKFSALRSSGSLGVCLLPTSWWQRYKKSRHLGM</sequence>
<dbReference type="Proteomes" id="UP000248349">
    <property type="component" value="Unassembled WGS sequence"/>
</dbReference>
<name>A0A318ZAR4_9EURO</name>
<evidence type="ECO:0000313" key="2">
    <source>
        <dbReference type="Proteomes" id="UP000248349"/>
    </source>
</evidence>
<dbReference type="AlphaFoldDB" id="A0A318ZAR4"/>
<dbReference type="RefSeq" id="XP_025430513.1">
    <property type="nucleotide sequence ID" value="XM_025578573.1"/>
</dbReference>